<feature type="compositionally biased region" description="Low complexity" evidence="1">
    <location>
        <begin position="296"/>
        <end position="314"/>
    </location>
</feature>
<feature type="region of interest" description="Disordered" evidence="1">
    <location>
        <begin position="502"/>
        <end position="542"/>
    </location>
</feature>
<feature type="compositionally biased region" description="Low complexity" evidence="1">
    <location>
        <begin position="511"/>
        <end position="525"/>
    </location>
</feature>
<keyword evidence="3" id="KW-1185">Reference proteome</keyword>
<accession>A0A8J4PQ45</accession>
<feature type="compositionally biased region" description="Polar residues" evidence="1">
    <location>
        <begin position="531"/>
        <end position="542"/>
    </location>
</feature>
<sequence length="542" mass="60518">MNPSNNDSSSPLATTTTTTTTTSAPAAVNSDINKRNEKDDEMNNDDDSFDMDSNNNNNNNNNNNSSDKVTFSLPSIRPSKEEEEDVDKKDPANRYAPYKQKTNLSFEERLDMVELIINMFPLLEKDPDVYNILHKNGWDVEACLGQFQNRHEMAERKLEESKNIVDHSGGGGDGLSPIGKQRTTGGLSYMDKYPHPTSTREDYEKELEEMEEEESESEDERIMGSIGGVDPSTGEKSALDFSNFPNLRSDLQTLKDIFGTTYHEFELKSIYMVCGGNVEVVIDQLVNEQRLKDNKNNNNNNNNKNNNNNNNNNNSISSNSLGGNNYQPPPPTQKESISSITARLSEAEKRQLQLQLIEEQEKLEKNFSDKKQKEINAHPSKINFSQQEIVNELKDLFSKNVDDGVIEWVAYSCEYDLAKSVTQLVELKHNNLMKKGAIKNPFADPSVNMNIANNLDVLAKQMMSSMGASGSVNGASSTQTTPTNLVSQISFDSLVDEVQSKLSSADDTPINNKNNTTTTTTTTTKPFPFGSSMNQFKDNINK</sequence>
<reference evidence="2" key="1">
    <citation type="submission" date="2020-01" db="EMBL/GenBank/DDBJ databases">
        <title>Development of genomics and gene disruption for Polysphondylium violaceum indicates a role for the polyketide synthase stlB in stalk morphogenesis.</title>
        <authorList>
            <person name="Narita B."/>
            <person name="Kawabe Y."/>
            <person name="Kin K."/>
            <person name="Saito T."/>
            <person name="Gibbs R."/>
            <person name="Kuspa A."/>
            <person name="Muzny D."/>
            <person name="Queller D."/>
            <person name="Richards S."/>
            <person name="Strassman J."/>
            <person name="Sucgang R."/>
            <person name="Worley K."/>
            <person name="Schaap P."/>
        </authorList>
    </citation>
    <scope>NUCLEOTIDE SEQUENCE</scope>
    <source>
        <strain evidence="2">QSvi11</strain>
    </source>
</reference>
<feature type="region of interest" description="Disordered" evidence="1">
    <location>
        <begin position="292"/>
        <end position="338"/>
    </location>
</feature>
<organism evidence="2 3">
    <name type="scientific">Polysphondylium violaceum</name>
    <dbReference type="NCBI Taxonomy" id="133409"/>
    <lineage>
        <taxon>Eukaryota</taxon>
        <taxon>Amoebozoa</taxon>
        <taxon>Evosea</taxon>
        <taxon>Eumycetozoa</taxon>
        <taxon>Dictyostelia</taxon>
        <taxon>Dictyosteliales</taxon>
        <taxon>Dictyosteliaceae</taxon>
        <taxon>Polysphondylium</taxon>
    </lineage>
</organism>
<evidence type="ECO:0000313" key="2">
    <source>
        <dbReference type="EMBL" id="KAF2071967.1"/>
    </source>
</evidence>
<name>A0A8J4PQ45_9MYCE</name>
<feature type="compositionally biased region" description="Acidic residues" evidence="1">
    <location>
        <begin position="204"/>
        <end position="219"/>
    </location>
</feature>
<dbReference type="OrthoDB" id="20904at2759"/>
<feature type="compositionally biased region" description="Polar residues" evidence="1">
    <location>
        <begin position="315"/>
        <end position="326"/>
    </location>
</feature>
<dbReference type="PANTHER" id="PTHR20916">
    <property type="entry name" value="CYSTEINE AND GLYCINE-RICH PROTEIN 2 BINDING PROTEIN"/>
    <property type="match status" value="1"/>
</dbReference>
<dbReference type="PANTHER" id="PTHR20916:SF18">
    <property type="entry name" value="IPT_TIG DOMAIN-CONTAINING PROTEIN"/>
    <property type="match status" value="1"/>
</dbReference>
<feature type="compositionally biased region" description="Acidic residues" evidence="1">
    <location>
        <begin position="39"/>
        <end position="50"/>
    </location>
</feature>
<comment type="caution">
    <text evidence="2">The sequence shown here is derived from an EMBL/GenBank/DDBJ whole genome shotgun (WGS) entry which is preliminary data.</text>
</comment>
<dbReference type="AlphaFoldDB" id="A0A8J4PQ45"/>
<evidence type="ECO:0000313" key="3">
    <source>
        <dbReference type="Proteomes" id="UP000695562"/>
    </source>
</evidence>
<protein>
    <recommendedName>
        <fullName evidence="4">CUE domain-containing protein</fullName>
    </recommendedName>
</protein>
<gene>
    <name evidence="2" type="ORF">CYY_006723</name>
</gene>
<evidence type="ECO:0008006" key="4">
    <source>
        <dbReference type="Google" id="ProtNLM"/>
    </source>
</evidence>
<dbReference type="EMBL" id="AJWJ01000322">
    <property type="protein sequence ID" value="KAF2071967.1"/>
    <property type="molecule type" value="Genomic_DNA"/>
</dbReference>
<proteinExistence type="predicted"/>
<evidence type="ECO:0000256" key="1">
    <source>
        <dbReference type="SAM" id="MobiDB-lite"/>
    </source>
</evidence>
<feature type="region of interest" description="Disordered" evidence="1">
    <location>
        <begin position="1"/>
        <end position="94"/>
    </location>
</feature>
<dbReference type="Proteomes" id="UP000695562">
    <property type="component" value="Unassembled WGS sequence"/>
</dbReference>
<feature type="region of interest" description="Disordered" evidence="1">
    <location>
        <begin position="184"/>
        <end position="221"/>
    </location>
</feature>
<feature type="compositionally biased region" description="Basic and acidic residues" evidence="1">
    <location>
        <begin position="192"/>
        <end position="203"/>
    </location>
</feature>
<feature type="compositionally biased region" description="Polar residues" evidence="1">
    <location>
        <begin position="1"/>
        <end position="13"/>
    </location>
</feature>
<feature type="compositionally biased region" description="Low complexity" evidence="1">
    <location>
        <begin position="51"/>
        <end position="68"/>
    </location>
</feature>